<keyword evidence="5" id="KW-1185">Reference proteome</keyword>
<proteinExistence type="predicted"/>
<feature type="region of interest" description="Disordered" evidence="2">
    <location>
        <begin position="1"/>
        <end position="33"/>
    </location>
</feature>
<reference evidence="4" key="3">
    <citation type="submission" date="2025-09" db="UniProtKB">
        <authorList>
            <consortium name="Ensembl"/>
        </authorList>
    </citation>
    <scope>IDENTIFICATION</scope>
</reference>
<sequence length="126" mass="14491">AQGGVDSQLPHLVFGPHDHPLSSEDPAGAETNRQHFRQFHYQEAEGPREVCSRLWDLCQQWLEPERRTKEQILELLVLEQFLTVLPPEMEGWVKECRPHNCAQAVALAEDFLQSFVRVSPNNSQHP</sequence>
<dbReference type="OMA" id="QELSHRW"/>
<dbReference type="Ensembl" id="ENSPMRT00000000952.1">
    <property type="protein sequence ID" value="ENSPMRP00000000898.1"/>
    <property type="gene ID" value="ENSPMRG00000000668.1"/>
</dbReference>
<dbReference type="SUPFAM" id="SSF47353">
    <property type="entry name" value="Retrovirus capsid dimerization domain-like"/>
    <property type="match status" value="1"/>
</dbReference>
<dbReference type="Proteomes" id="UP000472272">
    <property type="component" value="Chromosome 2"/>
</dbReference>
<evidence type="ECO:0000313" key="4">
    <source>
        <dbReference type="Ensembl" id="ENSPMRP00000000898.1"/>
    </source>
</evidence>
<dbReference type="Pfam" id="PF02023">
    <property type="entry name" value="SCAN"/>
    <property type="match status" value="1"/>
</dbReference>
<dbReference type="SMART" id="SM00431">
    <property type="entry name" value="SCAN"/>
    <property type="match status" value="1"/>
</dbReference>
<dbReference type="CDD" id="cd07936">
    <property type="entry name" value="SCAN"/>
    <property type="match status" value="1"/>
</dbReference>
<reference evidence="4 5" key="1">
    <citation type="journal article" date="2019" name="Proc. Natl. Acad. Sci. U.S.A.">
        <title>Regulatory changes in pterin and carotenoid genes underlie balanced color polymorphisms in the wall lizard.</title>
        <authorList>
            <person name="Andrade P."/>
            <person name="Pinho C."/>
            <person name="Perez I de Lanuza G."/>
            <person name="Afonso S."/>
            <person name="Brejcha J."/>
            <person name="Rubin C.J."/>
            <person name="Wallerman O."/>
            <person name="Pereira P."/>
            <person name="Sabatino S.J."/>
            <person name="Bellati A."/>
            <person name="Pellitteri-Rosa D."/>
            <person name="Bosakova Z."/>
            <person name="Bunikis I."/>
            <person name="Carretero M.A."/>
            <person name="Feiner N."/>
            <person name="Marsik P."/>
            <person name="Pauperio F."/>
            <person name="Salvi D."/>
            <person name="Soler L."/>
            <person name="While G.M."/>
            <person name="Uller T."/>
            <person name="Font E."/>
            <person name="Andersson L."/>
            <person name="Carneiro M."/>
        </authorList>
    </citation>
    <scope>NUCLEOTIDE SEQUENCE</scope>
</reference>
<accession>A0A670HMN4</accession>
<evidence type="ECO:0000313" key="5">
    <source>
        <dbReference type="Proteomes" id="UP000472272"/>
    </source>
</evidence>
<organism evidence="4 5">
    <name type="scientific">Podarcis muralis</name>
    <name type="common">Wall lizard</name>
    <name type="synonym">Lacerta muralis</name>
    <dbReference type="NCBI Taxonomy" id="64176"/>
    <lineage>
        <taxon>Eukaryota</taxon>
        <taxon>Metazoa</taxon>
        <taxon>Chordata</taxon>
        <taxon>Craniata</taxon>
        <taxon>Vertebrata</taxon>
        <taxon>Euteleostomi</taxon>
        <taxon>Lepidosauria</taxon>
        <taxon>Squamata</taxon>
        <taxon>Bifurcata</taxon>
        <taxon>Unidentata</taxon>
        <taxon>Episquamata</taxon>
        <taxon>Laterata</taxon>
        <taxon>Lacertibaenia</taxon>
        <taxon>Lacertidae</taxon>
        <taxon>Podarcis</taxon>
    </lineage>
</organism>
<dbReference type="InterPro" id="IPR003309">
    <property type="entry name" value="SCAN_dom"/>
</dbReference>
<dbReference type="Gene3D" id="1.10.4020.10">
    <property type="entry name" value="DNA breaking-rejoining enzymes"/>
    <property type="match status" value="1"/>
</dbReference>
<evidence type="ECO:0000256" key="1">
    <source>
        <dbReference type="ARBA" id="ARBA00023242"/>
    </source>
</evidence>
<dbReference type="PANTHER" id="PTHR45935">
    <property type="entry name" value="PROTEIN ZBED8-RELATED"/>
    <property type="match status" value="1"/>
</dbReference>
<name>A0A670HMN4_PODMU</name>
<dbReference type="PROSITE" id="PS50804">
    <property type="entry name" value="SCAN_BOX"/>
    <property type="match status" value="1"/>
</dbReference>
<dbReference type="PANTHER" id="PTHR45935:SF15">
    <property type="entry name" value="SCAN BOX DOMAIN-CONTAINING PROTEIN"/>
    <property type="match status" value="1"/>
</dbReference>
<evidence type="ECO:0000259" key="3">
    <source>
        <dbReference type="PROSITE" id="PS50804"/>
    </source>
</evidence>
<protein>
    <recommendedName>
        <fullName evidence="3">SCAN box domain-containing protein</fullName>
    </recommendedName>
</protein>
<dbReference type="FunFam" id="1.10.4020.10:FF:000001">
    <property type="entry name" value="zinc finger protein 263 isoform X1"/>
    <property type="match status" value="1"/>
</dbReference>
<feature type="domain" description="SCAN box" evidence="3">
    <location>
        <begin position="33"/>
        <end position="111"/>
    </location>
</feature>
<keyword evidence="1" id="KW-0539">Nucleus</keyword>
<dbReference type="GeneTree" id="ENSGT00940000154715"/>
<dbReference type="AlphaFoldDB" id="A0A670HMN4"/>
<dbReference type="InterPro" id="IPR038269">
    <property type="entry name" value="SCAN_sf"/>
</dbReference>
<reference evidence="4" key="2">
    <citation type="submission" date="2025-08" db="UniProtKB">
        <authorList>
            <consortium name="Ensembl"/>
        </authorList>
    </citation>
    <scope>IDENTIFICATION</scope>
</reference>
<evidence type="ECO:0000256" key="2">
    <source>
        <dbReference type="SAM" id="MobiDB-lite"/>
    </source>
</evidence>
<dbReference type="InterPro" id="IPR050916">
    <property type="entry name" value="SCAN-C2H2_zinc_finger"/>
</dbReference>